<evidence type="ECO:0000313" key="2">
    <source>
        <dbReference type="Proteomes" id="UP000467841"/>
    </source>
</evidence>
<gene>
    <name evidence="1" type="ORF">MERR_LOCUS26782</name>
</gene>
<dbReference type="EMBL" id="CACVBM020001212">
    <property type="protein sequence ID" value="CAA7039547.1"/>
    <property type="molecule type" value="Genomic_DNA"/>
</dbReference>
<reference evidence="1" key="1">
    <citation type="submission" date="2020-01" db="EMBL/GenBank/DDBJ databases">
        <authorList>
            <person name="Mishra B."/>
        </authorList>
    </citation>
    <scope>NUCLEOTIDE SEQUENCE [LARGE SCALE GENOMIC DNA]</scope>
</reference>
<comment type="caution">
    <text evidence="1">The sequence shown here is derived from an EMBL/GenBank/DDBJ whole genome shotgun (WGS) entry which is preliminary data.</text>
</comment>
<organism evidence="1 2">
    <name type="scientific">Microthlaspi erraticum</name>
    <dbReference type="NCBI Taxonomy" id="1685480"/>
    <lineage>
        <taxon>Eukaryota</taxon>
        <taxon>Viridiplantae</taxon>
        <taxon>Streptophyta</taxon>
        <taxon>Embryophyta</taxon>
        <taxon>Tracheophyta</taxon>
        <taxon>Spermatophyta</taxon>
        <taxon>Magnoliopsida</taxon>
        <taxon>eudicotyledons</taxon>
        <taxon>Gunneridae</taxon>
        <taxon>Pentapetalae</taxon>
        <taxon>rosids</taxon>
        <taxon>malvids</taxon>
        <taxon>Brassicales</taxon>
        <taxon>Brassicaceae</taxon>
        <taxon>Coluteocarpeae</taxon>
        <taxon>Microthlaspi</taxon>
    </lineage>
</organism>
<dbReference type="AlphaFoldDB" id="A0A6D2JI73"/>
<protein>
    <submittedName>
        <fullName evidence="1">Uncharacterized protein</fullName>
    </submittedName>
</protein>
<proteinExistence type="predicted"/>
<sequence length="150" mass="15667">MVPSLPSRSTSISHLGRPPVLGAVAMRVLVSFLQPPGSDVSLSEPLSPPCEYSSGKAGASSKTSRSTGFLALCFFWPFNHCLLSFTKESDALTRDLAFTVHAITVGSLSGDVFLKLAAAVISTGLEANMLHGPLGPICLLGLVISSYFLG</sequence>
<name>A0A6D2JI73_9BRAS</name>
<evidence type="ECO:0000313" key="1">
    <source>
        <dbReference type="EMBL" id="CAA7039547.1"/>
    </source>
</evidence>
<keyword evidence="2" id="KW-1185">Reference proteome</keyword>
<dbReference type="Proteomes" id="UP000467841">
    <property type="component" value="Unassembled WGS sequence"/>
</dbReference>
<accession>A0A6D2JI73</accession>